<accession>A0AAN9A339</accession>
<keyword evidence="4" id="KW-0227">DNA damage</keyword>
<feature type="compositionally biased region" description="Basic residues" evidence="8">
    <location>
        <begin position="30"/>
        <end position="42"/>
    </location>
</feature>
<protein>
    <recommendedName>
        <fullName evidence="11">Cell cycle checkpoint protein RAD17</fullName>
    </recommendedName>
</protein>
<keyword evidence="6" id="KW-0539">Nucleus</keyword>
<feature type="compositionally biased region" description="Basic residues" evidence="8">
    <location>
        <begin position="308"/>
        <end position="320"/>
    </location>
</feature>
<evidence type="ECO:0000256" key="3">
    <source>
        <dbReference type="ARBA" id="ARBA00022741"/>
    </source>
</evidence>
<dbReference type="PANTHER" id="PTHR12172">
    <property type="entry name" value="CELL CYCLE CHECKPOINT PROTEIN RAD17"/>
    <property type="match status" value="1"/>
</dbReference>
<evidence type="ECO:0008006" key="11">
    <source>
        <dbReference type="Google" id="ProtNLM"/>
    </source>
</evidence>
<dbReference type="Pfam" id="PF03215">
    <property type="entry name" value="Rad17"/>
    <property type="match status" value="1"/>
</dbReference>
<dbReference type="PANTHER" id="PTHR12172:SF0">
    <property type="entry name" value="CELL CYCLE CHECKPOINT PROTEIN RAD17"/>
    <property type="match status" value="1"/>
</dbReference>
<dbReference type="InterPro" id="IPR027417">
    <property type="entry name" value="P-loop_NTPase"/>
</dbReference>
<keyword evidence="3" id="KW-0547">Nucleotide-binding</keyword>
<evidence type="ECO:0000256" key="1">
    <source>
        <dbReference type="ARBA" id="ARBA00004123"/>
    </source>
</evidence>
<dbReference type="GO" id="GO:0000077">
    <property type="term" value="P:DNA damage checkpoint signaling"/>
    <property type="evidence" value="ECO:0007669"/>
    <property type="project" value="TreeGrafter"/>
</dbReference>
<dbReference type="GO" id="GO:0006281">
    <property type="term" value="P:DNA repair"/>
    <property type="evidence" value="ECO:0007669"/>
    <property type="project" value="InterPro"/>
</dbReference>
<sequence length="609" mass="67854">MALKGSKRKLTGWVTPSFDDFEVSSSTAQTKRRPKGSGKKSAKGGLSLWVDLYAPTKRDDLAVHKKKIEEVETWIVEAMSGIRGRQFLLLSGPSGCGKSATMRVLAREAGLNLIEWINPTSSYYVSVFEDEESKWIPEGYIMPPTQIEVFQEFFLRTCKYSSVCEPSKKNNLVLIEDFPNVFLRDPSSLHTVLRKFRNVGSGLVVFIVTDTTYRQSSVKTLFPADIQQELSMIHIQFNAIANSILLKALNRILGMKSMCEGSGPIPSREALESLIEASGGDVRSSVNALQFAVKKDVRQLSELFSGTRKSKRLSKSKPRNGSKSSTVLLQEPQGSQDDFGGLAAVGGKDTALFLFRALGKILYCKRDTEMGIMDPLPKHLKAHERMPVLENAEEVYEKMAMGASTLNTFLHQNMTPFYADIDSVSQALHYMTDADVLASEWTDRGVLEDYVASVSVRGLMHANKGSVSSGGLRTFTRPQWFSVHKQHQEQLSALKYDYRNSFLSLEELTTVLVPLKAKVDAARGKGNFTVTRDVGLFTHSFSKSTAERLGEHDAHNGLPEMDEELCLGMTKDDDEISRNALQSNEELADDNFSNDDADEDFRIDEFPDD</sequence>
<proteinExistence type="inferred from homology"/>
<evidence type="ECO:0000256" key="5">
    <source>
        <dbReference type="ARBA" id="ARBA00022840"/>
    </source>
</evidence>
<dbReference type="Gene3D" id="3.40.50.300">
    <property type="entry name" value="P-loop containing nucleotide triphosphate hydrolases"/>
    <property type="match status" value="1"/>
</dbReference>
<evidence type="ECO:0000256" key="7">
    <source>
        <dbReference type="ARBA" id="ARBA00023306"/>
    </source>
</evidence>
<dbReference type="GO" id="GO:0005634">
    <property type="term" value="C:nucleus"/>
    <property type="evidence" value="ECO:0007669"/>
    <property type="project" value="UniProtKB-SubCell"/>
</dbReference>
<dbReference type="GO" id="GO:0005524">
    <property type="term" value="F:ATP binding"/>
    <property type="evidence" value="ECO:0007669"/>
    <property type="project" value="UniProtKB-KW"/>
</dbReference>
<feature type="compositionally biased region" description="Acidic residues" evidence="8">
    <location>
        <begin position="586"/>
        <end position="609"/>
    </location>
</feature>
<feature type="region of interest" description="Disordered" evidence="8">
    <location>
        <begin position="573"/>
        <end position="609"/>
    </location>
</feature>
<keyword evidence="10" id="KW-1185">Reference proteome</keyword>
<feature type="region of interest" description="Disordered" evidence="8">
    <location>
        <begin position="17"/>
        <end position="42"/>
    </location>
</feature>
<comment type="subcellular location">
    <subcellularLocation>
        <location evidence="1">Nucleus</location>
    </subcellularLocation>
</comment>
<name>A0AAN9A339_HALRR</name>
<dbReference type="AlphaFoldDB" id="A0AAN9A339"/>
<dbReference type="InterPro" id="IPR004582">
    <property type="entry name" value="Checkpoint_prot_Rad17_Rad24"/>
</dbReference>
<evidence type="ECO:0000256" key="8">
    <source>
        <dbReference type="SAM" id="MobiDB-lite"/>
    </source>
</evidence>
<comment type="caution">
    <text evidence="9">The sequence shown here is derived from an EMBL/GenBank/DDBJ whole genome shotgun (WGS) entry which is preliminary data.</text>
</comment>
<feature type="compositionally biased region" description="Polar residues" evidence="8">
    <location>
        <begin position="321"/>
        <end position="333"/>
    </location>
</feature>
<keyword evidence="7" id="KW-0131">Cell cycle</keyword>
<dbReference type="GO" id="GO:0003689">
    <property type="term" value="F:DNA clamp loader activity"/>
    <property type="evidence" value="ECO:0007669"/>
    <property type="project" value="TreeGrafter"/>
</dbReference>
<reference evidence="9 10" key="1">
    <citation type="submission" date="2023-11" db="EMBL/GenBank/DDBJ databases">
        <title>Halocaridina rubra genome assembly.</title>
        <authorList>
            <person name="Smith C."/>
        </authorList>
    </citation>
    <scope>NUCLEOTIDE SEQUENCE [LARGE SCALE GENOMIC DNA]</scope>
    <source>
        <strain evidence="9">EP-1</strain>
        <tissue evidence="9">Whole</tissue>
    </source>
</reference>
<dbReference type="EMBL" id="JAXCGZ010017705">
    <property type="protein sequence ID" value="KAK7067792.1"/>
    <property type="molecule type" value="Genomic_DNA"/>
</dbReference>
<comment type="similarity">
    <text evidence="2">Belongs to the rad17/RAD24 family.</text>
</comment>
<dbReference type="GO" id="GO:0033314">
    <property type="term" value="P:mitotic DNA replication checkpoint signaling"/>
    <property type="evidence" value="ECO:0007669"/>
    <property type="project" value="TreeGrafter"/>
</dbReference>
<evidence type="ECO:0000313" key="10">
    <source>
        <dbReference type="Proteomes" id="UP001381693"/>
    </source>
</evidence>
<evidence type="ECO:0000256" key="4">
    <source>
        <dbReference type="ARBA" id="ARBA00022763"/>
    </source>
</evidence>
<dbReference type="Proteomes" id="UP001381693">
    <property type="component" value="Unassembled WGS sequence"/>
</dbReference>
<evidence type="ECO:0000256" key="6">
    <source>
        <dbReference type="ARBA" id="ARBA00023242"/>
    </source>
</evidence>
<organism evidence="9 10">
    <name type="scientific">Halocaridina rubra</name>
    <name type="common">Hawaiian red shrimp</name>
    <dbReference type="NCBI Taxonomy" id="373956"/>
    <lineage>
        <taxon>Eukaryota</taxon>
        <taxon>Metazoa</taxon>
        <taxon>Ecdysozoa</taxon>
        <taxon>Arthropoda</taxon>
        <taxon>Crustacea</taxon>
        <taxon>Multicrustacea</taxon>
        <taxon>Malacostraca</taxon>
        <taxon>Eumalacostraca</taxon>
        <taxon>Eucarida</taxon>
        <taxon>Decapoda</taxon>
        <taxon>Pleocyemata</taxon>
        <taxon>Caridea</taxon>
        <taxon>Atyoidea</taxon>
        <taxon>Atyidae</taxon>
        <taxon>Halocaridina</taxon>
    </lineage>
</organism>
<keyword evidence="5" id="KW-0067">ATP-binding</keyword>
<evidence type="ECO:0000313" key="9">
    <source>
        <dbReference type="EMBL" id="KAK7067792.1"/>
    </source>
</evidence>
<evidence type="ECO:0000256" key="2">
    <source>
        <dbReference type="ARBA" id="ARBA00006168"/>
    </source>
</evidence>
<dbReference type="SUPFAM" id="SSF52540">
    <property type="entry name" value="P-loop containing nucleoside triphosphate hydrolases"/>
    <property type="match status" value="1"/>
</dbReference>
<gene>
    <name evidence="9" type="ORF">SK128_002475</name>
</gene>
<feature type="region of interest" description="Disordered" evidence="8">
    <location>
        <begin position="308"/>
        <end position="333"/>
    </location>
</feature>
<dbReference type="GO" id="GO:0003682">
    <property type="term" value="F:chromatin binding"/>
    <property type="evidence" value="ECO:0007669"/>
    <property type="project" value="TreeGrafter"/>
</dbReference>